<dbReference type="HAMAP" id="MF_00009">
    <property type="entry name" value="Endoribonucl_YbeY"/>
    <property type="match status" value="1"/>
</dbReference>
<keyword evidence="3" id="KW-0540">Nuclease</keyword>
<dbReference type="Gene3D" id="3.30.1240.10">
    <property type="match status" value="1"/>
</dbReference>
<keyword evidence="6" id="KW-0378">Hydrolase</keyword>
<dbReference type="InterPro" id="IPR036412">
    <property type="entry name" value="HAD-like_sf"/>
</dbReference>
<dbReference type="PROSITE" id="PS01228">
    <property type="entry name" value="COF_1"/>
    <property type="match status" value="1"/>
</dbReference>
<evidence type="ECO:0000313" key="9">
    <source>
        <dbReference type="Proteomes" id="UP001443914"/>
    </source>
</evidence>
<keyword evidence="4" id="KW-0479">Metal-binding</keyword>
<dbReference type="InterPro" id="IPR023091">
    <property type="entry name" value="MetalPrtase_cat_dom_sf_prd"/>
</dbReference>
<keyword evidence="5" id="KW-0255">Endonuclease</keyword>
<organism evidence="8 9">
    <name type="scientific">Saponaria officinalis</name>
    <name type="common">Common soapwort</name>
    <name type="synonym">Lychnis saponaria</name>
    <dbReference type="NCBI Taxonomy" id="3572"/>
    <lineage>
        <taxon>Eukaryota</taxon>
        <taxon>Viridiplantae</taxon>
        <taxon>Streptophyta</taxon>
        <taxon>Embryophyta</taxon>
        <taxon>Tracheophyta</taxon>
        <taxon>Spermatophyta</taxon>
        <taxon>Magnoliopsida</taxon>
        <taxon>eudicotyledons</taxon>
        <taxon>Gunneridae</taxon>
        <taxon>Pentapetalae</taxon>
        <taxon>Caryophyllales</taxon>
        <taxon>Caryophyllaceae</taxon>
        <taxon>Caryophylleae</taxon>
        <taxon>Saponaria</taxon>
    </lineage>
</organism>
<dbReference type="Gene3D" id="3.40.390.30">
    <property type="entry name" value="Metalloproteases ('zincins'), catalytic domain"/>
    <property type="match status" value="1"/>
</dbReference>
<dbReference type="PANTHER" id="PTHR46986:SF1">
    <property type="entry name" value="ENDORIBONUCLEASE YBEY, CHLOROPLASTIC"/>
    <property type="match status" value="1"/>
</dbReference>
<evidence type="ECO:0000256" key="6">
    <source>
        <dbReference type="ARBA" id="ARBA00022801"/>
    </source>
</evidence>
<evidence type="ECO:0000256" key="7">
    <source>
        <dbReference type="ARBA" id="ARBA00022833"/>
    </source>
</evidence>
<evidence type="ECO:0000256" key="5">
    <source>
        <dbReference type="ARBA" id="ARBA00022759"/>
    </source>
</evidence>
<evidence type="ECO:0000256" key="1">
    <source>
        <dbReference type="ARBA" id="ARBA00001947"/>
    </source>
</evidence>
<dbReference type="Pfam" id="PF02130">
    <property type="entry name" value="YbeY"/>
    <property type="match status" value="1"/>
</dbReference>
<comment type="caution">
    <text evidence="8">The sequence shown here is derived from an EMBL/GenBank/DDBJ whole genome shotgun (WGS) entry which is preliminary data.</text>
</comment>
<dbReference type="InterPro" id="IPR002036">
    <property type="entry name" value="YbeY"/>
</dbReference>
<sequence length="314" mass="35062">MLRLNAPTSMKLALEGLKDSKHKTRDTSINDVGGFESIELSLLLCNNEFIRELNKDWRNENHATDVLSMSQHIPGIKLPILMLGDIVISVETAARQAEERGHSLLDEIRILLVHGLLHLLGFDHEISKEAEEEMEKEEESLLKNLGWKGKGLIKSAYDAENGSRLLKTLGIDDRKKEGSLRFYRPKFKYIFCDMDGTLLNSKSQISSGNVNAIREAMSRGVQVVIVTGKARPGAMAVLKTADLVGMDSILSESSPGVFLQGLLVYEKQGREIFCKNLEPNFCKEAEALKRANGVLLPEEKLCKWLVQLLMALES</sequence>
<dbReference type="GO" id="GO:0004519">
    <property type="term" value="F:endonuclease activity"/>
    <property type="evidence" value="ECO:0007669"/>
    <property type="project" value="UniProtKB-KW"/>
</dbReference>
<dbReference type="InterPro" id="IPR020549">
    <property type="entry name" value="YbeY_CS"/>
</dbReference>
<dbReference type="Pfam" id="PF08282">
    <property type="entry name" value="Hydrolase_3"/>
    <property type="match status" value="1"/>
</dbReference>
<comment type="similarity">
    <text evidence="2">Belongs to the endoribonuclease YbeY family.</text>
</comment>
<dbReference type="SUPFAM" id="SSF55486">
    <property type="entry name" value="Metalloproteases ('zincins'), catalytic domain"/>
    <property type="match status" value="1"/>
</dbReference>
<evidence type="ECO:0000256" key="3">
    <source>
        <dbReference type="ARBA" id="ARBA00022722"/>
    </source>
</evidence>
<gene>
    <name evidence="8" type="ORF">RND81_01G197300</name>
</gene>
<proteinExistence type="inferred from homology"/>
<evidence type="ECO:0000256" key="4">
    <source>
        <dbReference type="ARBA" id="ARBA00022723"/>
    </source>
</evidence>
<dbReference type="GO" id="GO:0004222">
    <property type="term" value="F:metalloendopeptidase activity"/>
    <property type="evidence" value="ECO:0007669"/>
    <property type="project" value="InterPro"/>
</dbReference>
<keyword evidence="9" id="KW-1185">Reference proteome</keyword>
<dbReference type="PANTHER" id="PTHR46986">
    <property type="entry name" value="ENDORIBONUCLEASE YBEY, CHLOROPLASTIC"/>
    <property type="match status" value="1"/>
</dbReference>
<protein>
    <submittedName>
        <fullName evidence="8">Uncharacterized protein</fullName>
    </submittedName>
</protein>
<dbReference type="Gene3D" id="3.40.50.1000">
    <property type="entry name" value="HAD superfamily/HAD-like"/>
    <property type="match status" value="1"/>
</dbReference>
<dbReference type="AlphaFoldDB" id="A0AAW1N8R4"/>
<evidence type="ECO:0000256" key="2">
    <source>
        <dbReference type="ARBA" id="ARBA00010875"/>
    </source>
</evidence>
<keyword evidence="7" id="KW-0862">Zinc</keyword>
<accession>A0AAW1N8R4</accession>
<dbReference type="GO" id="GO:0046872">
    <property type="term" value="F:metal ion binding"/>
    <property type="evidence" value="ECO:0007669"/>
    <property type="project" value="UniProtKB-KW"/>
</dbReference>
<evidence type="ECO:0000313" key="8">
    <source>
        <dbReference type="EMBL" id="KAK9757966.1"/>
    </source>
</evidence>
<comment type="cofactor">
    <cofactor evidence="1">
        <name>Zn(2+)</name>
        <dbReference type="ChEBI" id="CHEBI:29105"/>
    </cofactor>
</comment>
<reference evidence="8" key="1">
    <citation type="submission" date="2024-03" db="EMBL/GenBank/DDBJ databases">
        <title>WGS assembly of Saponaria officinalis var. Norfolk2.</title>
        <authorList>
            <person name="Jenkins J."/>
            <person name="Shu S."/>
            <person name="Grimwood J."/>
            <person name="Barry K."/>
            <person name="Goodstein D."/>
            <person name="Schmutz J."/>
            <person name="Leebens-Mack J."/>
            <person name="Osbourn A."/>
        </authorList>
    </citation>
    <scope>NUCLEOTIDE SEQUENCE [LARGE SCALE GENOMIC DNA]</scope>
    <source>
        <strain evidence="8">JIC</strain>
    </source>
</reference>
<dbReference type="EMBL" id="JBDFQZ010000001">
    <property type="protein sequence ID" value="KAK9757966.1"/>
    <property type="molecule type" value="Genomic_DNA"/>
</dbReference>
<dbReference type="SUPFAM" id="SSF56784">
    <property type="entry name" value="HAD-like"/>
    <property type="match status" value="1"/>
</dbReference>
<dbReference type="NCBIfam" id="TIGR00043">
    <property type="entry name" value="rRNA maturation RNase YbeY"/>
    <property type="match status" value="1"/>
</dbReference>
<dbReference type="GO" id="GO:0006364">
    <property type="term" value="P:rRNA processing"/>
    <property type="evidence" value="ECO:0007669"/>
    <property type="project" value="InterPro"/>
</dbReference>
<name>A0AAW1N8R4_SAPOF</name>
<dbReference type="Proteomes" id="UP001443914">
    <property type="component" value="Unassembled WGS sequence"/>
</dbReference>
<dbReference type="PROSITE" id="PS01306">
    <property type="entry name" value="UPF0054"/>
    <property type="match status" value="1"/>
</dbReference>
<dbReference type="InterPro" id="IPR023214">
    <property type="entry name" value="HAD_sf"/>
</dbReference>